<sequence>MEGVNASVTLRVLTVDDWPAWRDARLAALADAPHAFRFGVEGWRNGGEQQWHERFLVPGTYNLLAEMDGRLAGMARGVRADDGVRELRSVWVAPAARGRGVGDRLIEAVVSWATTFGATALRLSVVPANEAAIALYRRHGFADTDEPDALLPDGVTREQVMVKPLPKGPT</sequence>
<organism evidence="4 5">
    <name type="scientific">Haloactinopolyspora alba</name>
    <dbReference type="NCBI Taxonomy" id="648780"/>
    <lineage>
        <taxon>Bacteria</taxon>
        <taxon>Bacillati</taxon>
        <taxon>Actinomycetota</taxon>
        <taxon>Actinomycetes</taxon>
        <taxon>Jiangellales</taxon>
        <taxon>Jiangellaceae</taxon>
        <taxon>Haloactinopolyspora</taxon>
    </lineage>
</organism>
<evidence type="ECO:0000259" key="3">
    <source>
        <dbReference type="PROSITE" id="PS51186"/>
    </source>
</evidence>
<dbReference type="GO" id="GO:0016747">
    <property type="term" value="F:acyltransferase activity, transferring groups other than amino-acyl groups"/>
    <property type="evidence" value="ECO:0007669"/>
    <property type="project" value="InterPro"/>
</dbReference>
<keyword evidence="1" id="KW-0808">Transferase</keyword>
<dbReference type="Proteomes" id="UP000243528">
    <property type="component" value="Unassembled WGS sequence"/>
</dbReference>
<protein>
    <submittedName>
        <fullName evidence="4">Ribosomal protein S18 acetylase RimI-like enzyme</fullName>
    </submittedName>
</protein>
<evidence type="ECO:0000313" key="5">
    <source>
        <dbReference type="Proteomes" id="UP000243528"/>
    </source>
</evidence>
<comment type="caution">
    <text evidence="4">The sequence shown here is derived from an EMBL/GenBank/DDBJ whole genome shotgun (WGS) entry which is preliminary data.</text>
</comment>
<dbReference type="PANTHER" id="PTHR43877:SF2">
    <property type="entry name" value="AMINOALKYLPHOSPHONATE N-ACETYLTRANSFERASE-RELATED"/>
    <property type="match status" value="1"/>
</dbReference>
<name>A0A2P8E051_9ACTN</name>
<dbReference type="PROSITE" id="PS51186">
    <property type="entry name" value="GNAT"/>
    <property type="match status" value="1"/>
</dbReference>
<dbReference type="InterPro" id="IPR000182">
    <property type="entry name" value="GNAT_dom"/>
</dbReference>
<dbReference type="AlphaFoldDB" id="A0A2P8E051"/>
<keyword evidence="4" id="KW-0689">Ribosomal protein</keyword>
<dbReference type="CDD" id="cd04301">
    <property type="entry name" value="NAT_SF"/>
    <property type="match status" value="1"/>
</dbReference>
<dbReference type="PANTHER" id="PTHR43877">
    <property type="entry name" value="AMINOALKYLPHOSPHONATE N-ACETYLTRANSFERASE-RELATED-RELATED"/>
    <property type="match status" value="1"/>
</dbReference>
<keyword evidence="5" id="KW-1185">Reference proteome</keyword>
<evidence type="ECO:0000256" key="2">
    <source>
        <dbReference type="ARBA" id="ARBA00023315"/>
    </source>
</evidence>
<dbReference type="InterPro" id="IPR016181">
    <property type="entry name" value="Acyl_CoA_acyltransferase"/>
</dbReference>
<evidence type="ECO:0000313" key="4">
    <source>
        <dbReference type="EMBL" id="PSL02848.1"/>
    </source>
</evidence>
<keyword evidence="4" id="KW-0687">Ribonucleoprotein</keyword>
<evidence type="ECO:0000256" key="1">
    <source>
        <dbReference type="ARBA" id="ARBA00022679"/>
    </source>
</evidence>
<accession>A0A2P8E051</accession>
<dbReference type="Gene3D" id="3.40.630.30">
    <property type="match status" value="1"/>
</dbReference>
<dbReference type="GO" id="GO:0005840">
    <property type="term" value="C:ribosome"/>
    <property type="evidence" value="ECO:0007669"/>
    <property type="project" value="UniProtKB-KW"/>
</dbReference>
<proteinExistence type="predicted"/>
<dbReference type="SUPFAM" id="SSF55729">
    <property type="entry name" value="Acyl-CoA N-acyltransferases (Nat)"/>
    <property type="match status" value="1"/>
</dbReference>
<gene>
    <name evidence="4" type="ORF">CLV30_109156</name>
</gene>
<reference evidence="4 5" key="1">
    <citation type="submission" date="2018-03" db="EMBL/GenBank/DDBJ databases">
        <title>Genomic Encyclopedia of Archaeal and Bacterial Type Strains, Phase II (KMG-II): from individual species to whole genera.</title>
        <authorList>
            <person name="Goeker M."/>
        </authorList>
    </citation>
    <scope>NUCLEOTIDE SEQUENCE [LARGE SCALE GENOMIC DNA]</scope>
    <source>
        <strain evidence="4 5">DSM 45211</strain>
    </source>
</reference>
<dbReference type="Pfam" id="PF00583">
    <property type="entry name" value="Acetyltransf_1"/>
    <property type="match status" value="1"/>
</dbReference>
<dbReference type="EMBL" id="PYGE01000009">
    <property type="protein sequence ID" value="PSL02848.1"/>
    <property type="molecule type" value="Genomic_DNA"/>
</dbReference>
<dbReference type="InterPro" id="IPR050832">
    <property type="entry name" value="Bact_Acetyltransf"/>
</dbReference>
<feature type="domain" description="N-acetyltransferase" evidence="3">
    <location>
        <begin position="8"/>
        <end position="166"/>
    </location>
</feature>
<dbReference type="OrthoDB" id="9799092at2"/>
<keyword evidence="2" id="KW-0012">Acyltransferase</keyword>